<accession>A0ABQ9Y6Q7</accession>
<dbReference type="Proteomes" id="UP001281761">
    <property type="component" value="Unassembled WGS sequence"/>
</dbReference>
<feature type="domain" description="UVR" evidence="3">
    <location>
        <begin position="224"/>
        <end position="259"/>
    </location>
</feature>
<feature type="coiled-coil region" evidence="1">
    <location>
        <begin position="577"/>
        <end position="628"/>
    </location>
</feature>
<feature type="compositionally biased region" description="Basic and acidic residues" evidence="2">
    <location>
        <begin position="914"/>
        <end position="923"/>
    </location>
</feature>
<dbReference type="EMBL" id="JARBJD010000030">
    <property type="protein sequence ID" value="KAK2959389.1"/>
    <property type="molecule type" value="Genomic_DNA"/>
</dbReference>
<keyword evidence="1" id="KW-0175">Coiled coil</keyword>
<gene>
    <name evidence="4" type="ORF">BLNAU_5698</name>
</gene>
<protein>
    <recommendedName>
        <fullName evidence="3">UVR domain-containing protein</fullName>
    </recommendedName>
</protein>
<feature type="compositionally biased region" description="Polar residues" evidence="2">
    <location>
        <begin position="126"/>
        <end position="159"/>
    </location>
</feature>
<evidence type="ECO:0000256" key="1">
    <source>
        <dbReference type="SAM" id="Coils"/>
    </source>
</evidence>
<evidence type="ECO:0000313" key="5">
    <source>
        <dbReference type="Proteomes" id="UP001281761"/>
    </source>
</evidence>
<proteinExistence type="predicted"/>
<feature type="region of interest" description="Disordered" evidence="2">
    <location>
        <begin position="904"/>
        <end position="993"/>
    </location>
</feature>
<feature type="coiled-coil region" evidence="1">
    <location>
        <begin position="371"/>
        <end position="437"/>
    </location>
</feature>
<feature type="compositionally biased region" description="Basic and acidic residues" evidence="2">
    <location>
        <begin position="66"/>
        <end position="75"/>
    </location>
</feature>
<feature type="compositionally biased region" description="Polar residues" evidence="2">
    <location>
        <begin position="91"/>
        <end position="118"/>
    </location>
</feature>
<sequence>MSDGSQVIAKRRARSFKPGQGKLAEPSPPVDTPQKNDQKSTPTTPQVPPTIPQPEAKPATPPKPPQIDEHPETPHITDNAQPAASKRFFSPITSTMTKTPIQDEISSSVHPHTEQPLSTPVVPLKTQHTTETQIHPSPLSTVSKQTPISTAQKSHSSLAPSTPPRVQTPPVQQSEVLRTVLSTLGTYVQSLQGLLSRKQQYAQSEQELSMKYTTQGDSAQHMLQTELSQLEERQGVAAEEENFDEADALTDAIEQLKARLAAVQDSKTQTREMFHTLFLEKAKLQTDEQEVCDTAQTHFDTLRLRRQREVEKMFEKESSAAQTAEEQSRVELDRSRSRLSIAEEAVHTADSELKAVLATVDAEAGGVRAEEQKIEEQRSEIEKQIEFHRAQIAKLQNDLSELDAQKERAQQTLAKCEQRHQRSLDGCRRKLNEAQKQQNLCRSMNDRQEQHFAEQKHQRHLLTATFSFHNVLFTFVGVESAILAKERTSLSTASQQLQHHFRELLRVSTAEEGAEDTLRAAEALVKTKEAERDEMMQQQVACREHASQLANAASTIESIQLPGLDQEKKNAAATRNFKAAKQIADEIKRLKEEKEEKEKEAEAERQRAESMNADILRLSEEVDELRRAGVEQPQREYHTALLARIKAEQTFTHLARRTARHALHRTDAHLFILSLAGIAAQWAETQMLAEKKDAAPATDPFTALSPATIRAFPATLLDNRSKQTGLLVTSPEFTQLVQSVRGDREACDSEHQIAVSRLAALSEMERATKAKLGEDIEEDEAMSETEVEVTEEDRLAECVEERLAEWRACRGRGESGVKERALDVLSSNDFSLVRLEELVVALLTEWGRAWERVEARQQDESAESDQQRDQPALDAPHTLAPDVVAEEGSSNDAGGFGFDLDEQEAESGFVQESEEPRTEEEGRGGAASAGVVHEDHEAEGGFGLEMNEEANEGFGFDLGGEEGGEGGDTQDGFGLVTEEPELNEEDKAQKRQELEDEIARISQTIKERDDELMLLTETEDYEECDRVNDEITVLQERLDAVKLTLASIS</sequence>
<evidence type="ECO:0000259" key="3">
    <source>
        <dbReference type="PROSITE" id="PS50151"/>
    </source>
</evidence>
<dbReference type="InterPro" id="IPR001943">
    <property type="entry name" value="UVR_dom"/>
</dbReference>
<feature type="coiled-coil region" evidence="1">
    <location>
        <begin position="246"/>
        <end position="273"/>
    </location>
</feature>
<organism evidence="4 5">
    <name type="scientific">Blattamonas nauphoetae</name>
    <dbReference type="NCBI Taxonomy" id="2049346"/>
    <lineage>
        <taxon>Eukaryota</taxon>
        <taxon>Metamonada</taxon>
        <taxon>Preaxostyla</taxon>
        <taxon>Oxymonadida</taxon>
        <taxon>Blattamonas</taxon>
    </lineage>
</organism>
<evidence type="ECO:0000313" key="4">
    <source>
        <dbReference type="EMBL" id="KAK2959389.1"/>
    </source>
</evidence>
<evidence type="ECO:0000256" key="2">
    <source>
        <dbReference type="SAM" id="MobiDB-lite"/>
    </source>
</evidence>
<feature type="coiled-coil region" evidence="1">
    <location>
        <begin position="511"/>
        <end position="538"/>
    </location>
</feature>
<comment type="caution">
    <text evidence="4">The sequence shown here is derived from an EMBL/GenBank/DDBJ whole genome shotgun (WGS) entry which is preliminary data.</text>
</comment>
<dbReference type="PROSITE" id="PS50151">
    <property type="entry name" value="UVR"/>
    <property type="match status" value="1"/>
</dbReference>
<reference evidence="4 5" key="1">
    <citation type="journal article" date="2022" name="bioRxiv">
        <title>Genomics of Preaxostyla Flagellates Illuminates Evolutionary Transitions and the Path Towards Mitochondrial Loss.</title>
        <authorList>
            <person name="Novak L.V.F."/>
            <person name="Treitli S.C."/>
            <person name="Pyrih J."/>
            <person name="Halakuc P."/>
            <person name="Pipaliya S.V."/>
            <person name="Vacek V."/>
            <person name="Brzon O."/>
            <person name="Soukal P."/>
            <person name="Eme L."/>
            <person name="Dacks J.B."/>
            <person name="Karnkowska A."/>
            <person name="Elias M."/>
            <person name="Hampl V."/>
        </authorList>
    </citation>
    <scope>NUCLEOTIDE SEQUENCE [LARGE SCALE GENOMIC DNA]</scope>
    <source>
        <strain evidence="4">NAU3</strain>
        <tissue evidence="4">Gut</tissue>
    </source>
</reference>
<name>A0ABQ9Y6Q7_9EUKA</name>
<feature type="region of interest" description="Disordered" evidence="2">
    <location>
        <begin position="1"/>
        <end position="172"/>
    </location>
</feature>
<keyword evidence="5" id="KW-1185">Reference proteome</keyword>